<evidence type="ECO:0000256" key="4">
    <source>
        <dbReference type="ARBA" id="ARBA00022801"/>
    </source>
</evidence>
<keyword evidence="4 5" id="KW-0378">Hydrolase</keyword>
<keyword evidence="3 5" id="KW-0479">Metal-binding</keyword>
<proteinExistence type="inferred from homology"/>
<feature type="domain" description="PIN" evidence="6">
    <location>
        <begin position="10"/>
        <end position="124"/>
    </location>
</feature>
<dbReference type="GO" id="GO:0090729">
    <property type="term" value="F:toxin activity"/>
    <property type="evidence" value="ECO:0007669"/>
    <property type="project" value="UniProtKB-KW"/>
</dbReference>
<evidence type="ECO:0000256" key="3">
    <source>
        <dbReference type="ARBA" id="ARBA00022723"/>
    </source>
</evidence>
<dbReference type="EMBL" id="JBAFSM010000018">
    <property type="protein sequence ID" value="MEG3437720.1"/>
    <property type="molecule type" value="Genomic_DNA"/>
</dbReference>
<keyword evidence="5" id="KW-0460">Magnesium</keyword>
<organism evidence="7 8">
    <name type="scientific">Pannus brasiliensis CCIBt3594</name>
    <dbReference type="NCBI Taxonomy" id="1427578"/>
    <lineage>
        <taxon>Bacteria</taxon>
        <taxon>Bacillati</taxon>
        <taxon>Cyanobacteriota</taxon>
        <taxon>Cyanophyceae</taxon>
        <taxon>Oscillatoriophycideae</taxon>
        <taxon>Chroococcales</taxon>
        <taxon>Microcystaceae</taxon>
        <taxon>Pannus</taxon>
    </lineage>
</organism>
<feature type="binding site" evidence="5">
    <location>
        <position position="13"/>
    </location>
    <ligand>
        <name>Mg(2+)</name>
        <dbReference type="ChEBI" id="CHEBI:18420"/>
    </ligand>
</feature>
<dbReference type="GO" id="GO:0004540">
    <property type="term" value="F:RNA nuclease activity"/>
    <property type="evidence" value="ECO:0007669"/>
    <property type="project" value="InterPro"/>
</dbReference>
<comment type="similarity">
    <text evidence="5">Belongs to the PINc/VapC protein family.</text>
</comment>
<protein>
    <recommendedName>
        <fullName evidence="5">Ribonuclease VapC</fullName>
        <shortName evidence="5">RNase VapC</shortName>
        <ecNumber evidence="5">3.1.-.-</ecNumber>
    </recommendedName>
    <alternativeName>
        <fullName evidence="5">Toxin VapC</fullName>
    </alternativeName>
</protein>
<evidence type="ECO:0000256" key="1">
    <source>
        <dbReference type="ARBA" id="ARBA00022649"/>
    </source>
</evidence>
<evidence type="ECO:0000256" key="2">
    <source>
        <dbReference type="ARBA" id="ARBA00022722"/>
    </source>
</evidence>
<dbReference type="GO" id="GO:0000287">
    <property type="term" value="F:magnesium ion binding"/>
    <property type="evidence" value="ECO:0007669"/>
    <property type="project" value="UniProtKB-UniRule"/>
</dbReference>
<comment type="caution">
    <text evidence="7">The sequence shown here is derived from an EMBL/GenBank/DDBJ whole genome shotgun (WGS) entry which is preliminary data.</text>
</comment>
<dbReference type="EC" id="3.1.-.-" evidence="5"/>
<dbReference type="Gene3D" id="3.40.50.1010">
    <property type="entry name" value="5'-nuclease"/>
    <property type="match status" value="1"/>
</dbReference>
<keyword evidence="8" id="KW-1185">Reference proteome</keyword>
<dbReference type="InterPro" id="IPR029060">
    <property type="entry name" value="PIN-like_dom_sf"/>
</dbReference>
<evidence type="ECO:0000313" key="7">
    <source>
        <dbReference type="EMBL" id="MEG3437720.1"/>
    </source>
</evidence>
<keyword evidence="1 5" id="KW-1277">Toxin-antitoxin system</keyword>
<dbReference type="InterPro" id="IPR002716">
    <property type="entry name" value="PIN_dom"/>
</dbReference>
<evidence type="ECO:0000259" key="6">
    <source>
        <dbReference type="Pfam" id="PF01850"/>
    </source>
</evidence>
<feature type="binding site" evidence="5">
    <location>
        <position position="108"/>
    </location>
    <ligand>
        <name>Mg(2+)</name>
        <dbReference type="ChEBI" id="CHEBI:18420"/>
    </ligand>
</feature>
<keyword evidence="5" id="KW-0800">Toxin</keyword>
<dbReference type="SUPFAM" id="SSF88723">
    <property type="entry name" value="PIN domain-like"/>
    <property type="match status" value="1"/>
</dbReference>
<dbReference type="Proteomes" id="UP001328733">
    <property type="component" value="Unassembled WGS sequence"/>
</dbReference>
<dbReference type="Pfam" id="PF01850">
    <property type="entry name" value="PIN"/>
    <property type="match status" value="1"/>
</dbReference>
<accession>A0AAW9QLB2</accession>
<evidence type="ECO:0000256" key="5">
    <source>
        <dbReference type="HAMAP-Rule" id="MF_00265"/>
    </source>
</evidence>
<comment type="function">
    <text evidence="5">Toxic component of a toxin-antitoxin (TA) system. An RNase.</text>
</comment>
<dbReference type="RefSeq" id="WP_332865198.1">
    <property type="nucleotide sequence ID" value="NZ_JBAFSM010000018.1"/>
</dbReference>
<reference evidence="7 8" key="1">
    <citation type="submission" date="2024-01" db="EMBL/GenBank/DDBJ databases">
        <title>Genomic insights into the taxonomy and metabolism of the cyanobacterium Pannus brasiliensis CCIBt3594.</title>
        <authorList>
            <person name="Machado M."/>
            <person name="Botero N.B."/>
            <person name="Andreote A.P.D."/>
            <person name="Feitosa A.M.T."/>
            <person name="Popin R."/>
            <person name="Sivonen K."/>
            <person name="Fiore M.F."/>
        </authorList>
    </citation>
    <scope>NUCLEOTIDE SEQUENCE [LARGE SCALE GENOMIC DNA]</scope>
    <source>
        <strain evidence="7 8">CCIBt3594</strain>
    </source>
</reference>
<comment type="cofactor">
    <cofactor evidence="5">
        <name>Mg(2+)</name>
        <dbReference type="ChEBI" id="CHEBI:18420"/>
    </cofactor>
</comment>
<gene>
    <name evidence="5" type="primary">vapC</name>
    <name evidence="7" type="ORF">V0288_11375</name>
</gene>
<sequence>MNTTHPLKEIVVDAGPIIAFFAAKDPDHAQVVKGFQQLQQAKTKIITPTPIIFEVYKWLLQKTTVGVARDALDILLEEFVAIAISRQELLELQEFIRKLPRWQGSLEDATVIATAFRFRCPVWTINYRDFSSFKALEFWIPD</sequence>
<evidence type="ECO:0000313" key="8">
    <source>
        <dbReference type="Proteomes" id="UP001328733"/>
    </source>
</evidence>
<dbReference type="AlphaFoldDB" id="A0AAW9QLB2"/>
<dbReference type="HAMAP" id="MF_00265">
    <property type="entry name" value="VapC_Nob1"/>
    <property type="match status" value="1"/>
</dbReference>
<keyword evidence="2 5" id="KW-0540">Nuclease</keyword>
<dbReference type="InterPro" id="IPR022907">
    <property type="entry name" value="VapC_family"/>
</dbReference>
<dbReference type="GO" id="GO:0016787">
    <property type="term" value="F:hydrolase activity"/>
    <property type="evidence" value="ECO:0007669"/>
    <property type="project" value="UniProtKB-KW"/>
</dbReference>
<name>A0AAW9QLB2_9CHRO</name>